<sequence>MQHSALQLRWLIPMLQSTQPTSTQESFATSLMRYYLCVLTSSPSAILPLLFSEKRNADIKKIDCFQSMFRTLDHIDYEINWTDLNSSTAEEIPLCRICPALLTNDHTYKSPYWKSLLVKDVYGFNVIDGKLTPRGSFMSSQQRNKAIKYLDLLRTGQIAEEDFFIAIKSSPNCALGGFISSFGFQRPAPQFASLFSSPLPDGTPVEKLSTKWFRNLDMLPLDSLPPTYPRASKSSWNKFWHDSIPHPARTILWRLYHSKLPARSRLHKIMPRHISDEGCVMCGAIETDEHFLWSCPVKRPIWVTLAQRFLDQPLLLSFDQINRPLQTTVKTLSHWKLDTCHVIACGVLSLWRLHWKYIFEETPFWPNEATARATALLRQIHSENLHRQEM</sequence>
<evidence type="ECO:0000259" key="1">
    <source>
        <dbReference type="Pfam" id="PF13966"/>
    </source>
</evidence>
<keyword evidence="3" id="KW-1185">Reference proteome</keyword>
<proteinExistence type="predicted"/>
<evidence type="ECO:0000313" key="2">
    <source>
        <dbReference type="EMBL" id="KAG1301306.1"/>
    </source>
</evidence>
<dbReference type="InterPro" id="IPR026960">
    <property type="entry name" value="RVT-Znf"/>
</dbReference>
<dbReference type="AlphaFoldDB" id="A0A9P6WYL1"/>
<dbReference type="Proteomes" id="UP000716291">
    <property type="component" value="Unassembled WGS sequence"/>
</dbReference>
<accession>A0A9P6WYL1</accession>
<dbReference type="EMBL" id="JAANQT010003204">
    <property type="protein sequence ID" value="KAG1301306.1"/>
    <property type="molecule type" value="Genomic_DNA"/>
</dbReference>
<name>A0A9P6WYL1_RHIOR</name>
<evidence type="ECO:0000313" key="3">
    <source>
        <dbReference type="Proteomes" id="UP000716291"/>
    </source>
</evidence>
<feature type="domain" description="Reverse transcriptase zinc-binding" evidence="1">
    <location>
        <begin position="232"/>
        <end position="302"/>
    </location>
</feature>
<protein>
    <recommendedName>
        <fullName evidence="1">Reverse transcriptase zinc-binding domain-containing protein</fullName>
    </recommendedName>
</protein>
<organism evidence="2 3">
    <name type="scientific">Rhizopus oryzae</name>
    <name type="common">Mucormycosis agent</name>
    <name type="synonym">Rhizopus arrhizus var. delemar</name>
    <dbReference type="NCBI Taxonomy" id="64495"/>
    <lineage>
        <taxon>Eukaryota</taxon>
        <taxon>Fungi</taxon>
        <taxon>Fungi incertae sedis</taxon>
        <taxon>Mucoromycota</taxon>
        <taxon>Mucoromycotina</taxon>
        <taxon>Mucoromycetes</taxon>
        <taxon>Mucorales</taxon>
        <taxon>Mucorineae</taxon>
        <taxon>Rhizopodaceae</taxon>
        <taxon>Rhizopus</taxon>
    </lineage>
</organism>
<reference evidence="2" key="1">
    <citation type="journal article" date="2020" name="Microb. Genom.">
        <title>Genetic diversity of clinical and environmental Mucorales isolates obtained from an investigation of mucormycosis cases among solid organ transplant recipients.</title>
        <authorList>
            <person name="Nguyen M.H."/>
            <person name="Kaul D."/>
            <person name="Muto C."/>
            <person name="Cheng S.J."/>
            <person name="Richter R.A."/>
            <person name="Bruno V.M."/>
            <person name="Liu G."/>
            <person name="Beyhan S."/>
            <person name="Sundermann A.J."/>
            <person name="Mounaud S."/>
            <person name="Pasculle A.W."/>
            <person name="Nierman W.C."/>
            <person name="Driscoll E."/>
            <person name="Cumbie R."/>
            <person name="Clancy C.J."/>
            <person name="Dupont C.L."/>
        </authorList>
    </citation>
    <scope>NUCLEOTIDE SEQUENCE</scope>
    <source>
        <strain evidence="2">GL11</strain>
    </source>
</reference>
<dbReference type="Pfam" id="PF13966">
    <property type="entry name" value="zf-RVT"/>
    <property type="match status" value="1"/>
</dbReference>
<comment type="caution">
    <text evidence="2">The sequence shown here is derived from an EMBL/GenBank/DDBJ whole genome shotgun (WGS) entry which is preliminary data.</text>
</comment>
<gene>
    <name evidence="2" type="ORF">G6F64_011924</name>
</gene>